<dbReference type="PROSITE" id="PS51257">
    <property type="entry name" value="PROKAR_LIPOPROTEIN"/>
    <property type="match status" value="1"/>
</dbReference>
<comment type="caution">
    <text evidence="1">The sequence shown here is derived from an EMBL/GenBank/DDBJ whole genome shotgun (WGS) entry which is preliminary data.</text>
</comment>
<dbReference type="Proteomes" id="UP000438914">
    <property type="component" value="Unassembled WGS sequence"/>
</dbReference>
<sequence length="267" mass="30380">MKKQFFLLICLLTALTISIGGCRERAKQVSAPQEDLAAKKMLQGIWVNEDEESVAFEAQGDSIFYPDTTSQPVRFQIVEDTLVLHGAEDIKYPIIKQTTHLFIFKNQNGDEVKLEKSDDPDDAAQFTHQKPKAVNQNQLIKRDTIVSYNNVGYHCYVTVNPTTYKVVKASYNDEGVEVDNVYYDNIVNLNVYHGATKLFSGDFRKQQFKHIVPEDFLEQAILSDLIFDSIDKNGVHYIAVLVIPDSMSSYEVQLTVSYTGHLQMRLK</sequence>
<name>A0A7K0KBL6_9BACT</name>
<evidence type="ECO:0000313" key="1">
    <source>
        <dbReference type="EMBL" id="MST83321.1"/>
    </source>
</evidence>
<accession>A0A7K0KBL6</accession>
<dbReference type="EMBL" id="VUNG01000002">
    <property type="protein sequence ID" value="MST83321.1"/>
    <property type="molecule type" value="Genomic_DNA"/>
</dbReference>
<dbReference type="Pfam" id="PF15889">
    <property type="entry name" value="DUF4738"/>
    <property type="match status" value="1"/>
</dbReference>
<dbReference type="Gene3D" id="2.40.128.510">
    <property type="entry name" value="Protein of unknown function DUF4738"/>
    <property type="match status" value="1"/>
</dbReference>
<proteinExistence type="predicted"/>
<keyword evidence="2" id="KW-1185">Reference proteome</keyword>
<dbReference type="RefSeq" id="WP_154532821.1">
    <property type="nucleotide sequence ID" value="NZ_VUNG01000002.1"/>
</dbReference>
<gene>
    <name evidence="1" type="ORF">FYJ73_01240</name>
</gene>
<dbReference type="AlphaFoldDB" id="A0A7K0KBL6"/>
<organism evidence="1 2">
    <name type="scientific">Hallella mizrahii</name>
    <dbReference type="NCBI Taxonomy" id="2606637"/>
    <lineage>
        <taxon>Bacteria</taxon>
        <taxon>Pseudomonadati</taxon>
        <taxon>Bacteroidota</taxon>
        <taxon>Bacteroidia</taxon>
        <taxon>Bacteroidales</taxon>
        <taxon>Prevotellaceae</taxon>
        <taxon>Hallella</taxon>
    </lineage>
</organism>
<reference evidence="1 2" key="1">
    <citation type="submission" date="2019-08" db="EMBL/GenBank/DDBJ databases">
        <title>In-depth cultivation of the pig gut microbiome towards novel bacterial diversity and tailored functional studies.</title>
        <authorList>
            <person name="Wylensek D."/>
            <person name="Hitch T.C.A."/>
            <person name="Clavel T."/>
        </authorList>
    </citation>
    <scope>NUCLEOTIDE SEQUENCE [LARGE SCALE GENOMIC DNA]</scope>
    <source>
        <strain evidence="1 2">LKV-178-WT-2A</strain>
    </source>
</reference>
<evidence type="ECO:0000313" key="2">
    <source>
        <dbReference type="Proteomes" id="UP000438914"/>
    </source>
</evidence>
<dbReference type="InterPro" id="IPR031762">
    <property type="entry name" value="DUF4738"/>
</dbReference>
<protein>
    <submittedName>
        <fullName evidence="1">DUF4738 domain-containing protein</fullName>
    </submittedName>
</protein>